<keyword evidence="1" id="KW-0472">Membrane</keyword>
<keyword evidence="3" id="KW-1185">Reference proteome</keyword>
<evidence type="ECO:0000313" key="3">
    <source>
        <dbReference type="Proteomes" id="UP000057737"/>
    </source>
</evidence>
<reference evidence="2 3" key="1">
    <citation type="submission" date="2015-11" db="EMBL/GenBank/DDBJ databases">
        <title>Draft Genome Sequence of the Strain BR 10303 (Bradyrhizobium sp.) isolated from nodules of Centrolobium paraense.</title>
        <authorList>
            <person name="Zelli J.E."/>
            <person name="Simoes-Araujo J.L."/>
            <person name="Barauna A.C."/>
            <person name="Silva K."/>
        </authorList>
    </citation>
    <scope>NUCLEOTIDE SEQUENCE [LARGE SCALE GENOMIC DNA]</scope>
    <source>
        <strain evidence="2 3">BR 10303</strain>
    </source>
</reference>
<gene>
    <name evidence="2" type="ORF">AS156_06675</name>
</gene>
<evidence type="ECO:0000313" key="2">
    <source>
        <dbReference type="EMBL" id="KWV54658.1"/>
    </source>
</evidence>
<comment type="caution">
    <text evidence="2">The sequence shown here is derived from an EMBL/GenBank/DDBJ whole genome shotgun (WGS) entry which is preliminary data.</text>
</comment>
<name>A0A109JTE2_9BRAD</name>
<dbReference type="AlphaFoldDB" id="A0A109JTE2"/>
<protein>
    <submittedName>
        <fullName evidence="2">Egg lysin</fullName>
    </submittedName>
</protein>
<evidence type="ECO:0000256" key="1">
    <source>
        <dbReference type="SAM" id="Phobius"/>
    </source>
</evidence>
<dbReference type="OrthoDB" id="9767470at2"/>
<keyword evidence="1" id="KW-1133">Transmembrane helix</keyword>
<dbReference type="Proteomes" id="UP000057737">
    <property type="component" value="Unassembled WGS sequence"/>
</dbReference>
<dbReference type="InterPro" id="IPR021830">
    <property type="entry name" value="DUF3422"/>
</dbReference>
<feature type="transmembrane region" description="Helical" evidence="1">
    <location>
        <begin position="369"/>
        <end position="391"/>
    </location>
</feature>
<sequence>MLDQLDLGTFKLHPQRDAVLNEVHARPFTRLVAPFSVIHFAFLAQDEAAASDRHRFVDFCQQHNLSPPEPSAKHHQIVIGPAMLRWEQHSEFATFTWIWSAANGPEARQFEEVDGTVQSLIRALRQAGPLLVANKLEVEQGISPTKRAEQLFDKSSLAMVATKGATGVVASDFRVDSRGFSRILVCDLGLKPQDLGALVQRVLEIETYRPLALLGLSAAIELAPSVDRIDRRLVEALEEMQGSEGLQFNNHLLAELTALAASFERGATGSLFRFGASRAYNELVQSRLSIIEGSDVAGYPTWSSFLARRMAPAMRTCATVEDRQASLSVKLARAADLLRTRVDVEIEQQNRDLLHAISERTRQQLRLQCTVEGLSVAAIGYYVVSLFGYLAKGAQDVGLRVDSSFLTAIFVPIAVGVIWIVSYNVRKRHLKHDNISSVAGQRTS</sequence>
<proteinExistence type="predicted"/>
<organism evidence="2 3">
    <name type="scientific">Bradyrhizobium macuxiense</name>
    <dbReference type="NCBI Taxonomy" id="1755647"/>
    <lineage>
        <taxon>Bacteria</taxon>
        <taxon>Pseudomonadati</taxon>
        <taxon>Pseudomonadota</taxon>
        <taxon>Alphaproteobacteria</taxon>
        <taxon>Hyphomicrobiales</taxon>
        <taxon>Nitrobacteraceae</taxon>
        <taxon>Bradyrhizobium</taxon>
    </lineage>
</organism>
<dbReference type="EMBL" id="LNCU01000070">
    <property type="protein sequence ID" value="KWV54658.1"/>
    <property type="molecule type" value="Genomic_DNA"/>
</dbReference>
<dbReference type="RefSeq" id="WP_066507760.1">
    <property type="nucleotide sequence ID" value="NZ_LNCU01000070.1"/>
</dbReference>
<keyword evidence="1" id="KW-0812">Transmembrane</keyword>
<accession>A0A109JTE2</accession>
<dbReference type="Pfam" id="PF11902">
    <property type="entry name" value="DUF3422"/>
    <property type="match status" value="1"/>
</dbReference>
<feature type="transmembrane region" description="Helical" evidence="1">
    <location>
        <begin position="403"/>
        <end position="421"/>
    </location>
</feature>